<gene>
    <name evidence="2" type="ORF">Ahy_A03g015020</name>
</gene>
<evidence type="ECO:0000313" key="2">
    <source>
        <dbReference type="EMBL" id="RYR68516.1"/>
    </source>
</evidence>
<proteinExistence type="predicted"/>
<dbReference type="Proteomes" id="UP000289738">
    <property type="component" value="Chromosome A03"/>
</dbReference>
<protein>
    <submittedName>
        <fullName evidence="2">Uncharacterized protein</fullName>
    </submittedName>
</protein>
<sequence length="69" mass="8088">MNSNFVHIFCQVNLRFWEICYGNLLIIIKIKLNMCKLKIKLKDLIFLFGARLLFSLLVIVKVLVKTCSL</sequence>
<feature type="transmembrane region" description="Helical" evidence="1">
    <location>
        <begin position="44"/>
        <end position="64"/>
    </location>
</feature>
<evidence type="ECO:0000313" key="3">
    <source>
        <dbReference type="Proteomes" id="UP000289738"/>
    </source>
</evidence>
<keyword evidence="1" id="KW-0812">Transmembrane</keyword>
<name>A0A445DZF5_ARAHY</name>
<keyword evidence="1" id="KW-0472">Membrane</keyword>
<evidence type="ECO:0000256" key="1">
    <source>
        <dbReference type="SAM" id="Phobius"/>
    </source>
</evidence>
<feature type="transmembrane region" description="Helical" evidence="1">
    <location>
        <begin position="12"/>
        <end position="32"/>
    </location>
</feature>
<dbReference type="EMBL" id="SDMP01000003">
    <property type="protein sequence ID" value="RYR68516.1"/>
    <property type="molecule type" value="Genomic_DNA"/>
</dbReference>
<accession>A0A445DZF5</accession>
<reference evidence="2 3" key="1">
    <citation type="submission" date="2019-01" db="EMBL/GenBank/DDBJ databases">
        <title>Sequencing of cultivated peanut Arachis hypogaea provides insights into genome evolution and oil improvement.</title>
        <authorList>
            <person name="Chen X."/>
        </authorList>
    </citation>
    <scope>NUCLEOTIDE SEQUENCE [LARGE SCALE GENOMIC DNA]</scope>
    <source>
        <strain evidence="3">cv. Fuhuasheng</strain>
        <tissue evidence="2">Leaves</tissue>
    </source>
</reference>
<organism evidence="2 3">
    <name type="scientific">Arachis hypogaea</name>
    <name type="common">Peanut</name>
    <dbReference type="NCBI Taxonomy" id="3818"/>
    <lineage>
        <taxon>Eukaryota</taxon>
        <taxon>Viridiplantae</taxon>
        <taxon>Streptophyta</taxon>
        <taxon>Embryophyta</taxon>
        <taxon>Tracheophyta</taxon>
        <taxon>Spermatophyta</taxon>
        <taxon>Magnoliopsida</taxon>
        <taxon>eudicotyledons</taxon>
        <taxon>Gunneridae</taxon>
        <taxon>Pentapetalae</taxon>
        <taxon>rosids</taxon>
        <taxon>fabids</taxon>
        <taxon>Fabales</taxon>
        <taxon>Fabaceae</taxon>
        <taxon>Papilionoideae</taxon>
        <taxon>50 kb inversion clade</taxon>
        <taxon>dalbergioids sensu lato</taxon>
        <taxon>Dalbergieae</taxon>
        <taxon>Pterocarpus clade</taxon>
        <taxon>Arachis</taxon>
    </lineage>
</organism>
<comment type="caution">
    <text evidence="2">The sequence shown here is derived from an EMBL/GenBank/DDBJ whole genome shotgun (WGS) entry which is preliminary data.</text>
</comment>
<keyword evidence="1" id="KW-1133">Transmembrane helix</keyword>
<keyword evidence="3" id="KW-1185">Reference proteome</keyword>
<dbReference type="AlphaFoldDB" id="A0A445DZF5"/>